<reference evidence="3" key="1">
    <citation type="submission" date="2023-07" db="EMBL/GenBank/DDBJ databases">
        <title>Verminephrobacter genomes.</title>
        <authorList>
            <person name="Lund M.B."/>
        </authorList>
    </citation>
    <scope>NUCLEOTIDE SEQUENCE [LARGE SCALE GENOMIC DNA]</scope>
    <source>
        <strain evidence="3">AtM5-05</strain>
    </source>
</reference>
<accession>A0ABT3KZ22</accession>
<proteinExistence type="predicted"/>
<dbReference type="InterPro" id="IPR009288">
    <property type="entry name" value="AIG2-like_dom"/>
</dbReference>
<protein>
    <submittedName>
        <fullName evidence="2">Gamma-glutamylcyclotransferase</fullName>
    </submittedName>
</protein>
<dbReference type="Pfam" id="PF06094">
    <property type="entry name" value="GGACT"/>
    <property type="match status" value="1"/>
</dbReference>
<comment type="caution">
    <text evidence="2">The sequence shown here is derived from an EMBL/GenBank/DDBJ whole genome shotgun (WGS) entry which is preliminary data.</text>
</comment>
<organism evidence="2 3">
    <name type="scientific">Verminephrobacter aporrectodeae subsp. tuberculatae</name>
    <dbReference type="NCBI Taxonomy" id="1110392"/>
    <lineage>
        <taxon>Bacteria</taxon>
        <taxon>Pseudomonadati</taxon>
        <taxon>Pseudomonadota</taxon>
        <taxon>Betaproteobacteria</taxon>
        <taxon>Burkholderiales</taxon>
        <taxon>Comamonadaceae</taxon>
        <taxon>Verminephrobacter</taxon>
    </lineage>
</organism>
<dbReference type="EMBL" id="QZCW01000006">
    <property type="protein sequence ID" value="MCW5323601.1"/>
    <property type="molecule type" value="Genomic_DNA"/>
</dbReference>
<dbReference type="InterPro" id="IPR013024">
    <property type="entry name" value="GGCT-like"/>
</dbReference>
<name>A0ABT3KZ22_9BURK</name>
<evidence type="ECO:0000259" key="1">
    <source>
        <dbReference type="Pfam" id="PF06094"/>
    </source>
</evidence>
<keyword evidence="3" id="KW-1185">Reference proteome</keyword>
<evidence type="ECO:0000313" key="3">
    <source>
        <dbReference type="Proteomes" id="UP001208935"/>
    </source>
</evidence>
<sequence length="141" mass="15100">MPDESHPARPSRCVFVYGTLRCGGSNDITRLRPAPRFVGAARVAGALHHLGAYPGMTLGGSGWVRGEVYAIAPALEALLDEIEDLGAEPTDEYVKREVVVQLEGQAQALPCLVYEINPRRLGSAPLIAHGDWLGEGNLSLI</sequence>
<feature type="domain" description="Gamma-glutamylcyclotransferase AIG2-like" evidence="1">
    <location>
        <begin position="14"/>
        <end position="133"/>
    </location>
</feature>
<dbReference type="SUPFAM" id="SSF110857">
    <property type="entry name" value="Gamma-glutamyl cyclotransferase-like"/>
    <property type="match status" value="1"/>
</dbReference>
<dbReference type="Proteomes" id="UP001208935">
    <property type="component" value="Unassembled WGS sequence"/>
</dbReference>
<dbReference type="Gene3D" id="3.10.490.10">
    <property type="entry name" value="Gamma-glutamyl cyclotransferase-like"/>
    <property type="match status" value="1"/>
</dbReference>
<dbReference type="CDD" id="cd06661">
    <property type="entry name" value="GGCT_like"/>
    <property type="match status" value="1"/>
</dbReference>
<dbReference type="RefSeq" id="WP_010100720.1">
    <property type="nucleotide sequence ID" value="NZ_QZCV01000002.1"/>
</dbReference>
<gene>
    <name evidence="2" type="ORF">D5039_21350</name>
</gene>
<dbReference type="InterPro" id="IPR036568">
    <property type="entry name" value="GGCT-like_sf"/>
</dbReference>
<evidence type="ECO:0000313" key="2">
    <source>
        <dbReference type="EMBL" id="MCW5323601.1"/>
    </source>
</evidence>